<evidence type="ECO:0000256" key="1">
    <source>
        <dbReference type="ARBA" id="ARBA00006638"/>
    </source>
</evidence>
<evidence type="ECO:0000256" key="5">
    <source>
        <dbReference type="SAM" id="MobiDB-lite"/>
    </source>
</evidence>
<feature type="region of interest" description="Disordered" evidence="5">
    <location>
        <begin position="223"/>
        <end position="272"/>
    </location>
</feature>
<feature type="compositionally biased region" description="Polar residues" evidence="5">
    <location>
        <begin position="504"/>
        <end position="515"/>
    </location>
</feature>
<dbReference type="FunFam" id="3.30.390.80:FF:000001">
    <property type="entry name" value="DNA repair protein RAD52 homolog"/>
    <property type="match status" value="1"/>
</dbReference>
<name>A0A9P6RQD3_9FUNG</name>
<feature type="region of interest" description="Disordered" evidence="5">
    <location>
        <begin position="579"/>
        <end position="605"/>
    </location>
</feature>
<feature type="compositionally biased region" description="Low complexity" evidence="5">
    <location>
        <begin position="223"/>
        <end position="240"/>
    </location>
</feature>
<dbReference type="Proteomes" id="UP000738325">
    <property type="component" value="Unassembled WGS sequence"/>
</dbReference>
<dbReference type="GO" id="GO:0006312">
    <property type="term" value="P:mitotic recombination"/>
    <property type="evidence" value="ECO:0007669"/>
    <property type="project" value="TreeGrafter"/>
</dbReference>
<feature type="compositionally biased region" description="Low complexity" evidence="5">
    <location>
        <begin position="411"/>
        <end position="423"/>
    </location>
</feature>
<feature type="compositionally biased region" description="Polar residues" evidence="5">
    <location>
        <begin position="247"/>
        <end position="272"/>
    </location>
</feature>
<evidence type="ECO:0000256" key="4">
    <source>
        <dbReference type="ARBA" id="ARBA00023204"/>
    </source>
</evidence>
<dbReference type="GO" id="GO:0000724">
    <property type="term" value="P:double-strand break repair via homologous recombination"/>
    <property type="evidence" value="ECO:0007669"/>
    <property type="project" value="TreeGrafter"/>
</dbReference>
<dbReference type="Gene3D" id="3.30.390.80">
    <property type="entry name" value="DNA repair protein Rad52/59/22"/>
    <property type="match status" value="1"/>
</dbReference>
<feature type="region of interest" description="Disordered" evidence="5">
    <location>
        <begin position="496"/>
        <end position="520"/>
    </location>
</feature>
<accession>A0A9P6RQD3</accession>
<dbReference type="InterPro" id="IPR007232">
    <property type="entry name" value="Rad52_Rad59_Rad22"/>
</dbReference>
<dbReference type="PANTHER" id="PTHR12132:SF1">
    <property type="entry name" value="DNA REPAIR PROTEIN RAD52 HOMOLOG"/>
    <property type="match status" value="1"/>
</dbReference>
<feature type="compositionally biased region" description="Low complexity" evidence="5">
    <location>
        <begin position="589"/>
        <end position="598"/>
    </location>
</feature>
<dbReference type="GO" id="GO:0003697">
    <property type="term" value="F:single-stranded DNA binding"/>
    <property type="evidence" value="ECO:0007669"/>
    <property type="project" value="UniProtKB-ARBA"/>
</dbReference>
<dbReference type="InterPro" id="IPR042525">
    <property type="entry name" value="Rad52_Rad59_Rad22_sf"/>
</dbReference>
<keyword evidence="4" id="KW-0234">DNA repair</keyword>
<dbReference type="SUPFAM" id="SSF54768">
    <property type="entry name" value="dsRNA-binding domain-like"/>
    <property type="match status" value="1"/>
</dbReference>
<feature type="compositionally biased region" description="Polar residues" evidence="5">
    <location>
        <begin position="297"/>
        <end position="337"/>
    </location>
</feature>
<keyword evidence="2" id="KW-0227">DNA damage</keyword>
<dbReference type="PANTHER" id="PTHR12132">
    <property type="entry name" value="DNA REPAIR AND RECOMBINATION PROTEIN RAD52, RAD59"/>
    <property type="match status" value="1"/>
</dbReference>
<evidence type="ECO:0000313" key="7">
    <source>
        <dbReference type="Proteomes" id="UP000738325"/>
    </source>
</evidence>
<feature type="region of interest" description="Disordered" evidence="5">
    <location>
        <begin position="297"/>
        <end position="349"/>
    </location>
</feature>
<feature type="region of interest" description="Disordered" evidence="5">
    <location>
        <begin position="393"/>
        <end position="425"/>
    </location>
</feature>
<sequence>MFPKAEPGAFTLFPDISTTNGSTANHINDYPSYSTRMSTHGLTLPQSAAKLIPFNEEERLRLNEDLPKFLPPHFTATRAGPGRSTLTYIEGWRIKNLANKMFGFDGWSSSIMNVSVDFLDVEPDGKVCVGVSVMVKVTLKDGTFHEDIGYGSSENQKSKASSFEKAKKEATTDGLKRALTSFGNLLGTCLYDKNYCKHLSMQRIDKPKFDPRDVYDSPIEGQAMQHPQQMQHQQQKQAMQHTRHGAGSSSAVISNPFQSNTTKSTTVATHQALQSTSNAGAPLTTSENVFQQNTAIQGASTGQRPQTAIQTRPSLGVSAAQSTHQQPGTVASTATMNQHDKSRPNIKMEDDDDIFFGADIEDTRASQPESPRMSEFDNIDMDVLNESIEDSPVKPTAGHVTGPDSTGQAVLRRSGSLTRSTSSPVLLHVTPTKATAALQQANNPWAPKSTAASSSSTGAMTPVANPFAALNALSSKTRTPTPPFSNPDNSPAALQMAAYQQQQRSFASKESSSPPTVVGQPVVFTNNKNVFRANSLAASNASSGKGIASSSNQSSAGRGYKATTPSTAVQNIFHLNSAQSTGLKRPLVSSSTTTAAAANKEPRLE</sequence>
<reference evidence="6" key="1">
    <citation type="journal article" date="2020" name="Fungal Divers.">
        <title>Resolving the Mortierellaceae phylogeny through synthesis of multi-gene phylogenetics and phylogenomics.</title>
        <authorList>
            <person name="Vandepol N."/>
            <person name="Liber J."/>
            <person name="Desiro A."/>
            <person name="Na H."/>
            <person name="Kennedy M."/>
            <person name="Barry K."/>
            <person name="Grigoriev I.V."/>
            <person name="Miller A.N."/>
            <person name="O'Donnell K."/>
            <person name="Stajich J.E."/>
            <person name="Bonito G."/>
        </authorList>
    </citation>
    <scope>NUCLEOTIDE SEQUENCE</scope>
    <source>
        <strain evidence="6">REB-010B</strain>
    </source>
</reference>
<feature type="region of interest" description="Disordered" evidence="5">
    <location>
        <begin position="539"/>
        <end position="563"/>
    </location>
</feature>
<dbReference type="InterPro" id="IPR041247">
    <property type="entry name" value="Rad52_fam"/>
</dbReference>
<evidence type="ECO:0000256" key="2">
    <source>
        <dbReference type="ARBA" id="ARBA00022763"/>
    </source>
</evidence>
<protein>
    <submittedName>
        <fullName evidence="6">DNA repair protein rad52</fullName>
    </submittedName>
</protein>
<comment type="similarity">
    <text evidence="1">Belongs to the RAD52 family.</text>
</comment>
<comment type="caution">
    <text evidence="6">The sequence shown here is derived from an EMBL/GenBank/DDBJ whole genome shotgun (WGS) entry which is preliminary data.</text>
</comment>
<evidence type="ECO:0000256" key="3">
    <source>
        <dbReference type="ARBA" id="ARBA00023172"/>
    </source>
</evidence>
<organism evidence="6 7">
    <name type="scientific">Dissophora globulifera</name>
    <dbReference type="NCBI Taxonomy" id="979702"/>
    <lineage>
        <taxon>Eukaryota</taxon>
        <taxon>Fungi</taxon>
        <taxon>Fungi incertae sedis</taxon>
        <taxon>Mucoromycota</taxon>
        <taxon>Mortierellomycotina</taxon>
        <taxon>Mortierellomycetes</taxon>
        <taxon>Mortierellales</taxon>
        <taxon>Mortierellaceae</taxon>
        <taxon>Dissophora</taxon>
    </lineage>
</organism>
<dbReference type="GO" id="GO:0045002">
    <property type="term" value="P:double-strand break repair via single-strand annealing"/>
    <property type="evidence" value="ECO:0007669"/>
    <property type="project" value="TreeGrafter"/>
</dbReference>
<keyword evidence="7" id="KW-1185">Reference proteome</keyword>
<dbReference type="AlphaFoldDB" id="A0A9P6RQD3"/>
<proteinExistence type="inferred from homology"/>
<evidence type="ECO:0000313" key="6">
    <source>
        <dbReference type="EMBL" id="KAG0326317.1"/>
    </source>
</evidence>
<keyword evidence="3" id="KW-0233">DNA recombination</keyword>
<feature type="compositionally biased region" description="Basic and acidic residues" evidence="5">
    <location>
        <begin position="338"/>
        <end position="348"/>
    </location>
</feature>
<dbReference type="GO" id="GO:0005634">
    <property type="term" value="C:nucleus"/>
    <property type="evidence" value="ECO:0007669"/>
    <property type="project" value="TreeGrafter"/>
</dbReference>
<dbReference type="EMBL" id="JAAAIP010000085">
    <property type="protein sequence ID" value="KAG0326317.1"/>
    <property type="molecule type" value="Genomic_DNA"/>
</dbReference>
<dbReference type="Pfam" id="PF04098">
    <property type="entry name" value="Rad52_Rad22"/>
    <property type="match status" value="1"/>
</dbReference>
<gene>
    <name evidence="6" type="primary">RAD52</name>
    <name evidence="6" type="ORF">BGZ99_009755</name>
</gene>
<dbReference type="OrthoDB" id="206565at2759"/>